<dbReference type="GO" id="GO:0016757">
    <property type="term" value="F:glycosyltransferase activity"/>
    <property type="evidence" value="ECO:0007669"/>
    <property type="project" value="UniProtKB-KW"/>
</dbReference>
<evidence type="ECO:0000313" key="4">
    <source>
        <dbReference type="EMBL" id="CAG1865042.1"/>
    </source>
</evidence>
<sequence>MVVAVLPDVPESRRRRLASQGCIILEIEPVYPPESQTQFAMDYYVINYSKLRIWEFMEYQKMVYLDADIQVHENIDHLFDLPDGQFYAVMDCFCEKTWSHTPQSKIGYYQQCPERVAWPTDELGQHRHLRVPPRHPQEHPR</sequence>
<evidence type="ECO:0000256" key="2">
    <source>
        <dbReference type="ARBA" id="ARBA00023211"/>
    </source>
</evidence>
<gene>
    <name evidence="4" type="ORF">GSMUA_05860.1</name>
</gene>
<reference evidence="4" key="1">
    <citation type="submission" date="2021-03" db="EMBL/GenBank/DDBJ databases">
        <authorList>
            <consortium name="Genoscope - CEA"/>
            <person name="William W."/>
        </authorList>
    </citation>
    <scope>NUCLEOTIDE SEQUENCE</scope>
    <source>
        <strain evidence="4">Doubled-haploid Pahang</strain>
    </source>
</reference>
<proteinExistence type="inferred from homology"/>
<dbReference type="EC" id="2.4.1.-" evidence="3"/>
<dbReference type="SUPFAM" id="SSF53448">
    <property type="entry name" value="Nucleotide-diphospho-sugar transferases"/>
    <property type="match status" value="1"/>
</dbReference>
<name>A0A8D7BDC6_MUSAM</name>
<dbReference type="Pfam" id="PF01501">
    <property type="entry name" value="Glyco_transf_8"/>
    <property type="match status" value="1"/>
</dbReference>
<dbReference type="InterPro" id="IPR029044">
    <property type="entry name" value="Nucleotide-diphossugar_trans"/>
</dbReference>
<comment type="similarity">
    <text evidence="3">Belongs to the glycosyltransferase 8 family.</text>
</comment>
<dbReference type="Gene3D" id="3.90.550.10">
    <property type="entry name" value="Spore Coat Polysaccharide Biosynthesis Protein SpsA, Chain A"/>
    <property type="match status" value="1"/>
</dbReference>
<organism evidence="4">
    <name type="scientific">Musa acuminata subsp. malaccensis</name>
    <name type="common">Wild banana</name>
    <name type="synonym">Musa malaccensis</name>
    <dbReference type="NCBI Taxonomy" id="214687"/>
    <lineage>
        <taxon>Eukaryota</taxon>
        <taxon>Viridiplantae</taxon>
        <taxon>Streptophyta</taxon>
        <taxon>Embryophyta</taxon>
        <taxon>Tracheophyta</taxon>
        <taxon>Spermatophyta</taxon>
        <taxon>Magnoliopsida</taxon>
        <taxon>Liliopsida</taxon>
        <taxon>Zingiberales</taxon>
        <taxon>Musaceae</taxon>
        <taxon>Musa</taxon>
    </lineage>
</organism>
<dbReference type="PANTHER" id="PTHR11183">
    <property type="entry name" value="GLYCOGENIN SUBFAMILY MEMBER"/>
    <property type="match status" value="1"/>
</dbReference>
<keyword evidence="1" id="KW-0808">Transferase</keyword>
<evidence type="ECO:0000256" key="1">
    <source>
        <dbReference type="ARBA" id="ARBA00022676"/>
    </source>
</evidence>
<evidence type="ECO:0000256" key="3">
    <source>
        <dbReference type="RuleBase" id="RU362027"/>
    </source>
</evidence>
<dbReference type="InterPro" id="IPR050587">
    <property type="entry name" value="GNT1/Glycosyltrans_8"/>
</dbReference>
<protein>
    <recommendedName>
        <fullName evidence="3">Hexosyltransferase</fullName>
        <ecNumber evidence="3">2.4.1.-</ecNumber>
    </recommendedName>
</protein>
<accession>A0A8D7BDC6</accession>
<dbReference type="InterPro" id="IPR002495">
    <property type="entry name" value="Glyco_trans_8"/>
</dbReference>
<keyword evidence="2" id="KW-0464">Manganese</keyword>
<dbReference type="EMBL" id="HG996475">
    <property type="protein sequence ID" value="CAG1865042.1"/>
    <property type="molecule type" value="Genomic_DNA"/>
</dbReference>
<keyword evidence="1" id="KW-0328">Glycosyltransferase</keyword>
<dbReference type="AlphaFoldDB" id="A0A8D7BDC6"/>